<dbReference type="EMBL" id="MT141495">
    <property type="protein sequence ID" value="QJA63328.1"/>
    <property type="molecule type" value="Genomic_DNA"/>
</dbReference>
<gene>
    <name evidence="4" type="ORF">MM415A00110_0013</name>
    <name evidence="2" type="ORF">MM415B00633_0012</name>
    <name evidence="1" type="ORF">TM448A00090_0063</name>
    <name evidence="3" type="ORF">TM448B00221_0041</name>
</gene>
<dbReference type="AlphaFoldDB" id="A0A6H1Z9W1"/>
<proteinExistence type="predicted"/>
<evidence type="ECO:0000313" key="3">
    <source>
        <dbReference type="EMBL" id="QJH94487.1"/>
    </source>
</evidence>
<evidence type="ECO:0000313" key="2">
    <source>
        <dbReference type="EMBL" id="QJA63328.1"/>
    </source>
</evidence>
<accession>A0A6H1Z9W1</accession>
<reference evidence="1" key="1">
    <citation type="submission" date="2020-03" db="EMBL/GenBank/DDBJ databases">
        <title>The deep terrestrial virosphere.</title>
        <authorList>
            <person name="Holmfeldt K."/>
            <person name="Nilsson E."/>
            <person name="Simone D."/>
            <person name="Lopez-Fernandez M."/>
            <person name="Wu X."/>
            <person name="de Brujin I."/>
            <person name="Lundin D."/>
            <person name="Andersson A."/>
            <person name="Bertilsson S."/>
            <person name="Dopson M."/>
        </authorList>
    </citation>
    <scope>NUCLEOTIDE SEQUENCE</scope>
    <source>
        <strain evidence="4">MM415A00110</strain>
        <strain evidence="2">MM415B00633</strain>
        <strain evidence="1">TM448A00090</strain>
        <strain evidence="3">TM448B00221</strain>
    </source>
</reference>
<dbReference type="EMBL" id="MT145189">
    <property type="protein sequence ID" value="QJI04692.1"/>
    <property type="molecule type" value="Genomic_DNA"/>
</dbReference>
<protein>
    <submittedName>
        <fullName evidence="1">Uncharacterized protein</fullName>
    </submittedName>
</protein>
<name>A0A6H1Z9W1_9ZZZZ</name>
<dbReference type="EMBL" id="MT143974">
    <property type="protein sequence ID" value="QJA44231.1"/>
    <property type="molecule type" value="Genomic_DNA"/>
</dbReference>
<organism evidence="1">
    <name type="scientific">viral metagenome</name>
    <dbReference type="NCBI Taxonomy" id="1070528"/>
    <lineage>
        <taxon>unclassified sequences</taxon>
        <taxon>metagenomes</taxon>
        <taxon>organismal metagenomes</taxon>
    </lineage>
</organism>
<dbReference type="EMBL" id="MT144601">
    <property type="protein sequence ID" value="QJH94487.1"/>
    <property type="molecule type" value="Genomic_DNA"/>
</dbReference>
<evidence type="ECO:0000313" key="4">
    <source>
        <dbReference type="EMBL" id="QJI04692.1"/>
    </source>
</evidence>
<sequence length="90" mass="10424">MTLEATSRLYTIEEIEERIKKPTYEAEFTIAFNRDDYLYEDTIIVPLSLPRMVWKILQGCSESSGLQQAKGVAEEFICDKAWEMVNESPL</sequence>
<evidence type="ECO:0000313" key="1">
    <source>
        <dbReference type="EMBL" id="QJA44231.1"/>
    </source>
</evidence>